<protein>
    <submittedName>
        <fullName evidence="2">Uncharacterized protein</fullName>
    </submittedName>
</protein>
<accession>A0A365H0B7</accession>
<dbReference type="AlphaFoldDB" id="A0A365H0B7"/>
<evidence type="ECO:0000313" key="2">
    <source>
        <dbReference type="EMBL" id="RAY12535.1"/>
    </source>
</evidence>
<dbReference type="EMBL" id="QLYX01000013">
    <property type="protein sequence ID" value="RAY12535.1"/>
    <property type="molecule type" value="Genomic_DNA"/>
</dbReference>
<feature type="compositionally biased region" description="Pro residues" evidence="1">
    <location>
        <begin position="1"/>
        <end position="17"/>
    </location>
</feature>
<feature type="region of interest" description="Disordered" evidence="1">
    <location>
        <begin position="1"/>
        <end position="78"/>
    </location>
</feature>
<name>A0A365H0B7_9ACTN</name>
<gene>
    <name evidence="2" type="ORF">DPM19_25760</name>
</gene>
<sequence>MPTQSPTPDPAASPPTPQEGRHRPREPPPTASNTPPRSNICSHCSRVNTDSNSTGLRGSAESSHDQRVDPGNLDAPPL</sequence>
<dbReference type="Proteomes" id="UP000251891">
    <property type="component" value="Unassembled WGS sequence"/>
</dbReference>
<comment type="caution">
    <text evidence="2">The sequence shown here is derived from an EMBL/GenBank/DDBJ whole genome shotgun (WGS) entry which is preliminary data.</text>
</comment>
<evidence type="ECO:0000313" key="3">
    <source>
        <dbReference type="Proteomes" id="UP000251891"/>
    </source>
</evidence>
<evidence type="ECO:0000256" key="1">
    <source>
        <dbReference type="SAM" id="MobiDB-lite"/>
    </source>
</evidence>
<proteinExistence type="predicted"/>
<keyword evidence="3" id="KW-1185">Reference proteome</keyword>
<organism evidence="2 3">
    <name type="scientific">Actinomadura craniellae</name>
    <dbReference type="NCBI Taxonomy" id="2231787"/>
    <lineage>
        <taxon>Bacteria</taxon>
        <taxon>Bacillati</taxon>
        <taxon>Actinomycetota</taxon>
        <taxon>Actinomycetes</taxon>
        <taxon>Streptosporangiales</taxon>
        <taxon>Thermomonosporaceae</taxon>
        <taxon>Actinomadura</taxon>
    </lineage>
</organism>
<feature type="compositionally biased region" description="Polar residues" evidence="1">
    <location>
        <begin position="31"/>
        <end position="56"/>
    </location>
</feature>
<reference evidence="2 3" key="1">
    <citation type="submission" date="2018-06" db="EMBL/GenBank/DDBJ databases">
        <title>Actinomadura craniellae sp. nov. isolated from marine sponge Craniella sp.</title>
        <authorList>
            <person name="Li L."/>
            <person name="Xu Q.H."/>
            <person name="Lin H.W."/>
            <person name="Lu Y.H."/>
        </authorList>
    </citation>
    <scope>NUCLEOTIDE SEQUENCE [LARGE SCALE GENOMIC DNA]</scope>
    <source>
        <strain evidence="2 3">LHW63021</strain>
    </source>
</reference>